<protein>
    <submittedName>
        <fullName evidence="1">Uncharacterized protein</fullName>
    </submittedName>
</protein>
<organism evidence="1 2">
    <name type="scientific">Heyndrickxia oleronia</name>
    <dbReference type="NCBI Taxonomy" id="38875"/>
    <lineage>
        <taxon>Bacteria</taxon>
        <taxon>Bacillati</taxon>
        <taxon>Bacillota</taxon>
        <taxon>Bacilli</taxon>
        <taxon>Bacillales</taxon>
        <taxon>Bacillaceae</taxon>
        <taxon>Heyndrickxia</taxon>
    </lineage>
</organism>
<dbReference type="GeneID" id="79870198"/>
<name>A0AAW6T219_9BACI</name>
<accession>A0AAW6T219</accession>
<gene>
    <name evidence="1" type="ORF">P5X88_20500</name>
</gene>
<proteinExistence type="predicted"/>
<dbReference type="RefSeq" id="WP_180212605.1">
    <property type="nucleotide sequence ID" value="NZ_BOQX01000010.1"/>
</dbReference>
<reference evidence="1" key="1">
    <citation type="submission" date="2023-03" db="EMBL/GenBank/DDBJ databases">
        <title>Bacterial isolates from washroom surfaces on a university campus.</title>
        <authorList>
            <person name="Holman D.B."/>
            <person name="Gzyl K.E."/>
            <person name="Taheri A.E."/>
        </authorList>
    </citation>
    <scope>NUCLEOTIDE SEQUENCE</scope>
    <source>
        <strain evidence="1">RD03</strain>
    </source>
</reference>
<evidence type="ECO:0000313" key="2">
    <source>
        <dbReference type="Proteomes" id="UP001159179"/>
    </source>
</evidence>
<dbReference type="AlphaFoldDB" id="A0AAW6T219"/>
<sequence>MKIKFLLVFPFLIFLVLIGLKINNVDSVQKDKTENNTTLLETINIANKEAKEWSKDAVLYSAHSEDTRKMVEKDHEKWNLIYGVPQTSKQLLITINHSNITQKINLQNESNDNYINVNDINIDSDEGIVLAKKNGLLSGKGFINGYQISLEKNKNELNLSVYGVDKKGHFSQVVINAKKGSVIYSLKKVPSYGGLYTLQGNKSIENNGDQAILGGYFNKKNTELIFWGEEGPQVYLSKPFISKVGEDSKKESKIYLDDRFIKVLPQNDNSEDLYILTPDSLSHYQNGQIKRILTLESKDAIDFAIKENVISVISNNKLYLTTNRGLSWNEYNFEKQLISVSFNKDKIVILTSNKLLIFNSINDNFKEIDIPSLNGIKLTVFQEKLFLYSKDTIWEIDGNFLKLKKIELDISGNINQLITTTDNLFISDGYILYKILKGDDTWKSEKIFIGNGQISTLISKDNELLVGTLPEFNWENLKEDNR</sequence>
<comment type="caution">
    <text evidence="1">The sequence shown here is derived from an EMBL/GenBank/DDBJ whole genome shotgun (WGS) entry which is preliminary data.</text>
</comment>
<evidence type="ECO:0000313" key="1">
    <source>
        <dbReference type="EMBL" id="MDH5163319.1"/>
    </source>
</evidence>
<dbReference type="Proteomes" id="UP001159179">
    <property type="component" value="Unassembled WGS sequence"/>
</dbReference>
<dbReference type="EMBL" id="JAROYP010000014">
    <property type="protein sequence ID" value="MDH5163319.1"/>
    <property type="molecule type" value="Genomic_DNA"/>
</dbReference>